<evidence type="ECO:0000313" key="2">
    <source>
        <dbReference type="Proteomes" id="UP000076532"/>
    </source>
</evidence>
<dbReference type="Gene3D" id="1.20.1250.20">
    <property type="entry name" value="MFS general substrate transporter like domains"/>
    <property type="match status" value="1"/>
</dbReference>
<evidence type="ECO:0008006" key="3">
    <source>
        <dbReference type="Google" id="ProtNLM"/>
    </source>
</evidence>
<dbReference type="STRING" id="436010.A0A166E5U9"/>
<keyword evidence="2" id="KW-1185">Reference proteome</keyword>
<sequence length="89" mass="10007">MPGNRKRMRIVVALAFFSQWSGNGLVWYYLNDALDHIGFTSPTIQLLTDGMLRRRFLFLTSCTGMFTLRGADCMHAAVPAHQTGKLRTG</sequence>
<reference evidence="1 2" key="1">
    <citation type="journal article" date="2016" name="Mol. Biol. Evol.">
        <title>Comparative Genomics of Early-Diverging Mushroom-Forming Fungi Provides Insights into the Origins of Lignocellulose Decay Capabilities.</title>
        <authorList>
            <person name="Nagy L.G."/>
            <person name="Riley R."/>
            <person name="Tritt A."/>
            <person name="Adam C."/>
            <person name="Daum C."/>
            <person name="Floudas D."/>
            <person name="Sun H."/>
            <person name="Yadav J.S."/>
            <person name="Pangilinan J."/>
            <person name="Larsson K.H."/>
            <person name="Matsuura K."/>
            <person name="Barry K."/>
            <person name="Labutti K."/>
            <person name="Kuo R."/>
            <person name="Ohm R.A."/>
            <person name="Bhattacharya S.S."/>
            <person name="Shirouzu T."/>
            <person name="Yoshinaga Y."/>
            <person name="Martin F.M."/>
            <person name="Grigoriev I.V."/>
            <person name="Hibbett D.S."/>
        </authorList>
    </citation>
    <scope>NUCLEOTIDE SEQUENCE [LARGE SCALE GENOMIC DNA]</scope>
    <source>
        <strain evidence="1 2">CBS 109695</strain>
    </source>
</reference>
<dbReference type="EMBL" id="KV417604">
    <property type="protein sequence ID" value="KZP15424.1"/>
    <property type="molecule type" value="Genomic_DNA"/>
</dbReference>
<dbReference type="Proteomes" id="UP000076532">
    <property type="component" value="Unassembled WGS sequence"/>
</dbReference>
<protein>
    <recommendedName>
        <fullName evidence="3">Major facilitator superfamily (MFS) profile domain-containing protein</fullName>
    </recommendedName>
</protein>
<gene>
    <name evidence="1" type="ORF">FIBSPDRAFT_867167</name>
</gene>
<dbReference type="InterPro" id="IPR036259">
    <property type="entry name" value="MFS_trans_sf"/>
</dbReference>
<organism evidence="1 2">
    <name type="scientific">Athelia psychrophila</name>
    <dbReference type="NCBI Taxonomy" id="1759441"/>
    <lineage>
        <taxon>Eukaryota</taxon>
        <taxon>Fungi</taxon>
        <taxon>Dikarya</taxon>
        <taxon>Basidiomycota</taxon>
        <taxon>Agaricomycotina</taxon>
        <taxon>Agaricomycetes</taxon>
        <taxon>Agaricomycetidae</taxon>
        <taxon>Atheliales</taxon>
        <taxon>Atheliaceae</taxon>
        <taxon>Athelia</taxon>
    </lineage>
</organism>
<evidence type="ECO:0000313" key="1">
    <source>
        <dbReference type="EMBL" id="KZP15424.1"/>
    </source>
</evidence>
<accession>A0A166E5U9</accession>
<dbReference type="AlphaFoldDB" id="A0A166E5U9"/>
<dbReference type="OrthoDB" id="3025895at2759"/>
<proteinExistence type="predicted"/>
<name>A0A166E5U9_9AGAM</name>